<dbReference type="RefSeq" id="XP_007868065.1">
    <property type="nucleotide sequence ID" value="XM_007869874.1"/>
</dbReference>
<evidence type="ECO:0008006" key="3">
    <source>
        <dbReference type="Google" id="ProtNLM"/>
    </source>
</evidence>
<dbReference type="KEGG" id="gtr:GLOTRDRAFT_131111"/>
<reference evidence="1 2" key="1">
    <citation type="journal article" date="2012" name="Science">
        <title>The Paleozoic origin of enzymatic lignin decomposition reconstructed from 31 fungal genomes.</title>
        <authorList>
            <person name="Floudas D."/>
            <person name="Binder M."/>
            <person name="Riley R."/>
            <person name="Barry K."/>
            <person name="Blanchette R.A."/>
            <person name="Henrissat B."/>
            <person name="Martinez A.T."/>
            <person name="Otillar R."/>
            <person name="Spatafora J.W."/>
            <person name="Yadav J.S."/>
            <person name="Aerts A."/>
            <person name="Benoit I."/>
            <person name="Boyd A."/>
            <person name="Carlson A."/>
            <person name="Copeland A."/>
            <person name="Coutinho P.M."/>
            <person name="de Vries R.P."/>
            <person name="Ferreira P."/>
            <person name="Findley K."/>
            <person name="Foster B."/>
            <person name="Gaskell J."/>
            <person name="Glotzer D."/>
            <person name="Gorecki P."/>
            <person name="Heitman J."/>
            <person name="Hesse C."/>
            <person name="Hori C."/>
            <person name="Igarashi K."/>
            <person name="Jurgens J.A."/>
            <person name="Kallen N."/>
            <person name="Kersten P."/>
            <person name="Kohler A."/>
            <person name="Kuees U."/>
            <person name="Kumar T.K.A."/>
            <person name="Kuo A."/>
            <person name="LaButti K."/>
            <person name="Larrondo L.F."/>
            <person name="Lindquist E."/>
            <person name="Ling A."/>
            <person name="Lombard V."/>
            <person name="Lucas S."/>
            <person name="Lundell T."/>
            <person name="Martin R."/>
            <person name="McLaughlin D.J."/>
            <person name="Morgenstern I."/>
            <person name="Morin E."/>
            <person name="Murat C."/>
            <person name="Nagy L.G."/>
            <person name="Nolan M."/>
            <person name="Ohm R.A."/>
            <person name="Patyshakuliyeva A."/>
            <person name="Rokas A."/>
            <person name="Ruiz-Duenas F.J."/>
            <person name="Sabat G."/>
            <person name="Salamov A."/>
            <person name="Samejima M."/>
            <person name="Schmutz J."/>
            <person name="Slot J.C."/>
            <person name="St John F."/>
            <person name="Stenlid J."/>
            <person name="Sun H."/>
            <person name="Sun S."/>
            <person name="Syed K."/>
            <person name="Tsang A."/>
            <person name="Wiebenga A."/>
            <person name="Young D."/>
            <person name="Pisabarro A."/>
            <person name="Eastwood D.C."/>
            <person name="Martin F."/>
            <person name="Cullen D."/>
            <person name="Grigoriev I.V."/>
            <person name="Hibbett D.S."/>
        </authorList>
    </citation>
    <scope>NUCLEOTIDE SEQUENCE [LARGE SCALE GENOMIC DNA]</scope>
    <source>
        <strain evidence="1 2">ATCC 11539</strain>
    </source>
</reference>
<dbReference type="EMBL" id="KB469305">
    <property type="protein sequence ID" value="EPQ53780.1"/>
    <property type="molecule type" value="Genomic_DNA"/>
</dbReference>
<organism evidence="1 2">
    <name type="scientific">Gloeophyllum trabeum (strain ATCC 11539 / FP-39264 / Madison 617)</name>
    <name type="common">Brown rot fungus</name>
    <dbReference type="NCBI Taxonomy" id="670483"/>
    <lineage>
        <taxon>Eukaryota</taxon>
        <taxon>Fungi</taxon>
        <taxon>Dikarya</taxon>
        <taxon>Basidiomycota</taxon>
        <taxon>Agaricomycotina</taxon>
        <taxon>Agaricomycetes</taxon>
        <taxon>Gloeophyllales</taxon>
        <taxon>Gloeophyllaceae</taxon>
        <taxon>Gloeophyllum</taxon>
    </lineage>
</organism>
<name>S7RHK8_GLOTA</name>
<dbReference type="AlphaFoldDB" id="S7RHK8"/>
<dbReference type="eggNOG" id="ENOG502SWMB">
    <property type="taxonomic scope" value="Eukaryota"/>
</dbReference>
<dbReference type="HOGENOM" id="CLU_041942_1_0_1"/>
<dbReference type="GeneID" id="19302222"/>
<sequence>MDINTRIVPGRRPSILNDSKAYNIPHTYSTVFPHRQTVMVEFPVEIWEPIFSLACTDDGRTGCSLSLVSKFIHKVSAPLRYQSVLLEGITQMSSFLRVMKGNPESTPKVECLLLCDRSPDLCHVDKESCSDTPQALSQAWRAVLHELLPVVSHYLRTLTVFTHARRDFLLPDVSLPMLEELIIHGDCEDRVTHQTLGSPPIPLLPSLLRLHVEGRTHHPGFNGVADMLLSLSHSAPSLAHLTIWALMFSLAKSPDPSRFSWLTALKPYGDGSGRSWLTDLFPALRSVAFRPLPRRQDNDSRLVEEILRRILSRAELAVEVDVLKAGSLEEDLYQKVKRAWLRSPSG</sequence>
<dbReference type="OMA" id="KCEPSEL"/>
<keyword evidence="2" id="KW-1185">Reference proteome</keyword>
<protein>
    <recommendedName>
        <fullName evidence="3">F-box domain-containing protein</fullName>
    </recommendedName>
</protein>
<proteinExistence type="predicted"/>
<dbReference type="Proteomes" id="UP000030669">
    <property type="component" value="Unassembled WGS sequence"/>
</dbReference>
<evidence type="ECO:0000313" key="2">
    <source>
        <dbReference type="Proteomes" id="UP000030669"/>
    </source>
</evidence>
<gene>
    <name evidence="1" type="ORF">GLOTRDRAFT_131111</name>
</gene>
<evidence type="ECO:0000313" key="1">
    <source>
        <dbReference type="EMBL" id="EPQ53780.1"/>
    </source>
</evidence>
<accession>S7RHK8</accession>
<dbReference type="OrthoDB" id="2748701at2759"/>